<reference evidence="2" key="2">
    <citation type="submission" date="2010-02" db="EMBL/GenBank/DDBJ databases">
        <title>Complete genome sequence of Marinobacter adhaerens type strain (HP15).</title>
        <authorList>
            <person name="Gaerdes A.A.M."/>
            <person name="Kaeppel E."/>
            <person name="Shezad A."/>
            <person name="Seebah S."/>
            <person name="Teeling H."/>
            <person name="Yarza P."/>
            <person name="Gloeckner F.O."/>
            <person name="Ullrich M.S."/>
        </authorList>
    </citation>
    <scope>NUCLEOTIDE SEQUENCE [LARGE SCALE GENOMIC DNA]</scope>
    <source>
        <strain evidence="2">DSM 23420 / HP15</strain>
    </source>
</reference>
<dbReference type="GO" id="GO:0018662">
    <property type="term" value="F:phenol 2-monooxygenase activity"/>
    <property type="evidence" value="ECO:0007669"/>
    <property type="project" value="InterPro"/>
</dbReference>
<evidence type="ECO:0000313" key="2">
    <source>
        <dbReference type="Proteomes" id="UP000007077"/>
    </source>
</evidence>
<dbReference type="HOGENOM" id="CLU_2057138_0_0_6"/>
<sequence length="122" mass="13752">MTIMSVNALYDYKFEPRDKVENFHGMQLLYLYWPHHLMYCSPFAFLVQPDMTFGAFIEEVLKPAVEAHPDSARARFLDAQWQLNGEPFTPDPSATLKSSGIDHKSMLTVITPELNGIAGSAS</sequence>
<dbReference type="InterPro" id="IPR043010">
    <property type="entry name" value="Phenol_hydroxylase_sf"/>
</dbReference>
<dbReference type="AlphaFoldDB" id="E4PKX0"/>
<accession>E4PKX0</accession>
<dbReference type="Gene3D" id="3.10.20.560">
    <property type="entry name" value="Phenol hydroxylase"/>
    <property type="match status" value="1"/>
</dbReference>
<proteinExistence type="predicted"/>
<dbReference type="Pfam" id="PF04663">
    <property type="entry name" value="Phenol_monoox"/>
    <property type="match status" value="1"/>
</dbReference>
<name>E4PKX0_MARAH</name>
<dbReference type="STRING" id="225937.HP15_4028"/>
<dbReference type="EMBL" id="CP001978">
    <property type="protein sequence ID" value="ADP99792.1"/>
    <property type="molecule type" value="Genomic_DNA"/>
</dbReference>
<organism evidence="1 2">
    <name type="scientific">Marinobacter adhaerens (strain DSM 23420 / HP15)</name>
    <dbReference type="NCBI Taxonomy" id="225937"/>
    <lineage>
        <taxon>Bacteria</taxon>
        <taxon>Pseudomonadati</taxon>
        <taxon>Pseudomonadota</taxon>
        <taxon>Gammaproteobacteria</taxon>
        <taxon>Pseudomonadales</taxon>
        <taxon>Marinobacteraceae</taxon>
        <taxon>Marinobacter</taxon>
    </lineage>
</organism>
<evidence type="ECO:0000313" key="1">
    <source>
        <dbReference type="EMBL" id="ADP99792.1"/>
    </source>
</evidence>
<dbReference type="Proteomes" id="UP000007077">
    <property type="component" value="Chromosome"/>
</dbReference>
<gene>
    <name evidence="1" type="ordered locus">HP15_4028</name>
</gene>
<dbReference type="KEGG" id="mad:HP15_4028"/>
<protein>
    <submittedName>
        <fullName evidence="1">Phenol hydroxylase conserved region</fullName>
    </submittedName>
</protein>
<dbReference type="PATRIC" id="fig|225937.3.peg.4052"/>
<dbReference type="eggNOG" id="ENOG5032U7S">
    <property type="taxonomic scope" value="Bacteria"/>
</dbReference>
<dbReference type="InterPro" id="IPR006756">
    <property type="entry name" value="Phenol_hydroxylase"/>
</dbReference>
<reference evidence="1 2" key="1">
    <citation type="journal article" date="2010" name="Stand. Genomic Sci.">
        <title>Complete genome sequence of Marinobacter adhaerens type strain (HP15), a diatom-interacting marine microorganism.</title>
        <authorList>
            <person name="Gardes A."/>
            <person name="Kaeppel E."/>
            <person name="Shehzad A."/>
            <person name="Seebah S."/>
            <person name="Teeling H."/>
            <person name="Yarza P."/>
            <person name="Glockner F.O."/>
            <person name="Grossart H.P."/>
            <person name="Ullrich M.S."/>
        </authorList>
    </citation>
    <scope>NUCLEOTIDE SEQUENCE [LARGE SCALE GENOMIC DNA]</scope>
    <source>
        <strain evidence="2">DSM 23420 / HP15</strain>
    </source>
</reference>